<feature type="coiled-coil region" evidence="3">
    <location>
        <begin position="500"/>
        <end position="553"/>
    </location>
</feature>
<evidence type="ECO:0000313" key="6">
    <source>
        <dbReference type="EMBL" id="CAG8524347.1"/>
    </source>
</evidence>
<feature type="region of interest" description="Disordered" evidence="4">
    <location>
        <begin position="659"/>
        <end position="678"/>
    </location>
</feature>
<dbReference type="InterPro" id="IPR035584">
    <property type="entry name" value="PurF_N"/>
</dbReference>
<keyword evidence="2" id="KW-0315">Glutamine amidotransferase</keyword>
<dbReference type="SUPFAM" id="SSF53271">
    <property type="entry name" value="PRTase-like"/>
    <property type="match status" value="1"/>
</dbReference>
<dbReference type="AlphaFoldDB" id="A0A9N9ABP6"/>
<reference evidence="6" key="1">
    <citation type="submission" date="2021-06" db="EMBL/GenBank/DDBJ databases">
        <authorList>
            <person name="Kallberg Y."/>
            <person name="Tangrot J."/>
            <person name="Rosling A."/>
        </authorList>
    </citation>
    <scope>NUCLEOTIDE SEQUENCE</scope>
    <source>
        <strain evidence="6">AZ414A</strain>
    </source>
</reference>
<evidence type="ECO:0000256" key="1">
    <source>
        <dbReference type="ARBA" id="ARBA00022679"/>
    </source>
</evidence>
<evidence type="ECO:0000256" key="4">
    <source>
        <dbReference type="SAM" id="MobiDB-lite"/>
    </source>
</evidence>
<evidence type="ECO:0000256" key="3">
    <source>
        <dbReference type="SAM" id="Coils"/>
    </source>
</evidence>
<dbReference type="GO" id="GO:0016740">
    <property type="term" value="F:transferase activity"/>
    <property type="evidence" value="ECO:0007669"/>
    <property type="project" value="UniProtKB-KW"/>
</dbReference>
<dbReference type="InterPro" id="IPR017932">
    <property type="entry name" value="GATase_2_dom"/>
</dbReference>
<evidence type="ECO:0000256" key="2">
    <source>
        <dbReference type="ARBA" id="ARBA00022962"/>
    </source>
</evidence>
<name>A0A9N9ABP6_9GLOM</name>
<gene>
    <name evidence="6" type="ORF">DEBURN_LOCUS5824</name>
</gene>
<dbReference type="SUPFAM" id="SSF56235">
    <property type="entry name" value="N-terminal nucleophile aminohydrolases (Ntn hydrolases)"/>
    <property type="match status" value="1"/>
</dbReference>
<feature type="compositionally biased region" description="Low complexity" evidence="4">
    <location>
        <begin position="452"/>
        <end position="466"/>
    </location>
</feature>
<keyword evidence="7" id="KW-1185">Reference proteome</keyword>
<dbReference type="CDD" id="cd00715">
    <property type="entry name" value="GPATase_N"/>
    <property type="match status" value="1"/>
</dbReference>
<accession>A0A9N9ABP6</accession>
<dbReference type="InterPro" id="IPR029055">
    <property type="entry name" value="Ntn_hydrolases_N"/>
</dbReference>
<evidence type="ECO:0000313" key="7">
    <source>
        <dbReference type="Proteomes" id="UP000789706"/>
    </source>
</evidence>
<dbReference type="Pfam" id="PF08315">
    <property type="entry name" value="cwf18"/>
    <property type="match status" value="1"/>
</dbReference>
<dbReference type="Gene3D" id="3.40.50.2020">
    <property type="match status" value="1"/>
</dbReference>
<keyword evidence="1" id="KW-0808">Transferase</keyword>
<dbReference type="OrthoDB" id="191723at2759"/>
<dbReference type="Pfam" id="PF13522">
    <property type="entry name" value="GATase_6"/>
    <property type="match status" value="1"/>
</dbReference>
<evidence type="ECO:0000259" key="5">
    <source>
        <dbReference type="PROSITE" id="PS51278"/>
    </source>
</evidence>
<dbReference type="Gene3D" id="3.60.20.10">
    <property type="entry name" value="Glutamine Phosphoribosylpyrophosphate, subunit 1, domain 1"/>
    <property type="match status" value="1"/>
</dbReference>
<dbReference type="InterPro" id="IPR013169">
    <property type="entry name" value="mRNA_splic_Cwf18-like"/>
</dbReference>
<sequence>MCGILATLLTDHTSLASVELFEGLQILQHRGQDAAGIVTCGQKGRLYQCKGNGMVRDVFNQEHLQNLVGNLGIGHVRYPTAGSSSHSEAQPFYVNSPYGIVFAHNGNLINADELKNFLDFTVHRHINTDSDSELLLNIFANNLQKTNKARINEQDIFTAIRGIYEQCIGAYACVAMIAGFGIIGFRDLHGIRPICYGTRQGVAGIDYMFASESVVLDHAGFTDVKDINPGEAVIITKTAITKRQLISPEKIAPCIFEFVYFARPDSVIDGISVYRSRLEMGEYLADQVIKKCGENLDIDVVPDTSRVAALQVSHKLKIAYREGFIKNRYVGRTFIMSGQQIRTTSKEIVQMARDAELVAYDRDVDSIAKEIGADMVIYQELEDLISSCRKFNSNISKFDCSVFNGCYVTSGITQEYLDKLENTLNSKSHATAASKQRKERLEALRKRKLDSESTNTTTTTDENNNDNTEKKLKFRNYTPINEEIIKATEKIHIATPDDLGETLEKQANKLTKEVEAADEAKRAEEVNPNWDLKRDVEKKLEKLNKRTQDISITINPDDSDDEKNVTTLTTTVNLADAPPVRAEVEKIIPTCEDDEEILDYLKELLKHVQQSSPSQDEVVADSIINNQSTFSPTPSQTVQQSSQDVEVVMDRVVNEPFSKRIQDDTRLPENASISSLLQ</sequence>
<dbReference type="PROSITE" id="PS51278">
    <property type="entry name" value="GATASE_TYPE_2"/>
    <property type="match status" value="1"/>
</dbReference>
<dbReference type="PANTHER" id="PTHR11907">
    <property type="entry name" value="AMIDOPHOSPHORIBOSYLTRANSFERASE"/>
    <property type="match status" value="1"/>
</dbReference>
<feature type="region of interest" description="Disordered" evidence="4">
    <location>
        <begin position="428"/>
        <end position="469"/>
    </location>
</feature>
<dbReference type="InterPro" id="IPR029057">
    <property type="entry name" value="PRTase-like"/>
</dbReference>
<comment type="caution">
    <text evidence="6">The sequence shown here is derived from an EMBL/GenBank/DDBJ whole genome shotgun (WGS) entry which is preliminary data.</text>
</comment>
<feature type="domain" description="Glutamine amidotransferase type-2" evidence="5">
    <location>
        <begin position="2"/>
        <end position="238"/>
    </location>
</feature>
<dbReference type="Proteomes" id="UP000789706">
    <property type="component" value="Unassembled WGS sequence"/>
</dbReference>
<keyword evidence="3" id="KW-0175">Coiled coil</keyword>
<dbReference type="EMBL" id="CAJVPK010000543">
    <property type="protein sequence ID" value="CAG8524347.1"/>
    <property type="molecule type" value="Genomic_DNA"/>
</dbReference>
<protein>
    <submittedName>
        <fullName evidence="6">8481_t:CDS:1</fullName>
    </submittedName>
</protein>
<organism evidence="6 7">
    <name type="scientific">Diversispora eburnea</name>
    <dbReference type="NCBI Taxonomy" id="1213867"/>
    <lineage>
        <taxon>Eukaryota</taxon>
        <taxon>Fungi</taxon>
        <taxon>Fungi incertae sedis</taxon>
        <taxon>Mucoromycota</taxon>
        <taxon>Glomeromycotina</taxon>
        <taxon>Glomeromycetes</taxon>
        <taxon>Diversisporales</taxon>
        <taxon>Diversisporaceae</taxon>
        <taxon>Diversispora</taxon>
    </lineage>
</organism>
<proteinExistence type="predicted"/>